<evidence type="ECO:0000313" key="8">
    <source>
        <dbReference type="EMBL" id="WVX48040.1"/>
    </source>
</evidence>
<protein>
    <recommendedName>
        <fullName evidence="10">Cobalt transporter</fullName>
    </recommendedName>
</protein>
<name>A0ABZ2BS42_9RHOB</name>
<evidence type="ECO:0000256" key="1">
    <source>
        <dbReference type="ARBA" id="ARBA00004651"/>
    </source>
</evidence>
<keyword evidence="4 7" id="KW-0812">Transmembrane</keyword>
<keyword evidence="5 7" id="KW-1133">Transmembrane helix</keyword>
<proteinExistence type="predicted"/>
<feature type="transmembrane region" description="Helical" evidence="7">
    <location>
        <begin position="150"/>
        <end position="168"/>
    </location>
</feature>
<feature type="transmembrane region" description="Helical" evidence="7">
    <location>
        <begin position="110"/>
        <end position="129"/>
    </location>
</feature>
<feature type="transmembrane region" description="Helical" evidence="7">
    <location>
        <begin position="180"/>
        <end position="205"/>
    </location>
</feature>
<reference evidence="9" key="2">
    <citation type="submission" date="2024-01" db="EMBL/GenBank/DDBJ databases">
        <title>Roseobacter fucihabitans sp. nov., isolated from the brown alga Fucus spiralis.</title>
        <authorList>
            <person name="Hahnke S."/>
            <person name="Berger M."/>
            <person name="Schlingloff A."/>
            <person name="Athale I."/>
            <person name="Neumann-Schaal M."/>
            <person name="Adenaya A."/>
            <person name="Poehlein A."/>
            <person name="Daniel R."/>
            <person name="Pertersen J."/>
            <person name="Brinkhoff T."/>
        </authorList>
    </citation>
    <scope>NUCLEOTIDE SEQUENCE [LARGE SCALE GENOMIC DNA]</scope>
    <source>
        <strain evidence="9">B14</strain>
    </source>
</reference>
<keyword evidence="2" id="KW-0813">Transport</keyword>
<keyword evidence="6 7" id="KW-0472">Membrane</keyword>
<keyword evidence="3" id="KW-1003">Cell membrane</keyword>
<dbReference type="Gene3D" id="1.10.1760.20">
    <property type="match status" value="1"/>
</dbReference>
<accession>A0ABZ2BS42</accession>
<organism evidence="8 9">
    <name type="scientific">Roseobacter fucihabitans</name>
    <dbReference type="NCBI Taxonomy" id="1537242"/>
    <lineage>
        <taxon>Bacteria</taxon>
        <taxon>Pseudomonadati</taxon>
        <taxon>Pseudomonadota</taxon>
        <taxon>Alphaproteobacteria</taxon>
        <taxon>Rhodobacterales</taxon>
        <taxon>Roseobacteraceae</taxon>
        <taxon>Roseobacter</taxon>
    </lineage>
</organism>
<evidence type="ECO:0000313" key="9">
    <source>
        <dbReference type="Proteomes" id="UP001318682"/>
    </source>
</evidence>
<dbReference type="EMBL" id="CP143423">
    <property type="protein sequence ID" value="WVX48040.1"/>
    <property type="molecule type" value="Genomic_DNA"/>
</dbReference>
<evidence type="ECO:0000256" key="4">
    <source>
        <dbReference type="ARBA" id="ARBA00022692"/>
    </source>
</evidence>
<reference evidence="8 9" key="1">
    <citation type="submission" date="2015-07" db="EMBL/GenBank/DDBJ databases">
        <authorList>
            <person name="Voget S."/>
            <person name="Dogs M."/>
            <person name="Brinkhoff T.H."/>
            <person name="Daniel R."/>
        </authorList>
    </citation>
    <scope>NUCLEOTIDE SEQUENCE [LARGE SCALE GENOMIC DNA]</scope>
    <source>
        <strain evidence="8 9">B14</strain>
    </source>
</reference>
<keyword evidence="9" id="KW-1185">Reference proteome</keyword>
<evidence type="ECO:0000256" key="7">
    <source>
        <dbReference type="SAM" id="Phobius"/>
    </source>
</evidence>
<feature type="transmembrane region" description="Helical" evidence="7">
    <location>
        <begin position="43"/>
        <end position="61"/>
    </location>
</feature>
<dbReference type="Pfam" id="PF01891">
    <property type="entry name" value="CbiM"/>
    <property type="match status" value="1"/>
</dbReference>
<sequence length="225" mass="23812">MHIEPGIVDGAKMALAYTTAAGAAGYTAKLAWDDLAKSNMGSFALRTAIATIGTFIFFEILPHFPVGVSEVHFILGTTLFLLMGAAPAALGLALGLLVQGTFFAPSDMPMFFVNVTTLLVPLFAMHAVASRFIPEDKAYVDLAYSDVLKLSALYQGGVVAWVAFWVFYGQGVSVDAFQSVATFGAAYMLVLLIEPIADLGALAGAKAIRSGKLKGLFTQRLYNAA</sequence>
<evidence type="ECO:0000256" key="3">
    <source>
        <dbReference type="ARBA" id="ARBA00022475"/>
    </source>
</evidence>
<gene>
    <name evidence="8" type="ORF">ROLI_011180</name>
</gene>
<comment type="subcellular location">
    <subcellularLocation>
        <location evidence="1">Cell membrane</location>
        <topology evidence="1">Multi-pass membrane protein</topology>
    </subcellularLocation>
</comment>
<evidence type="ECO:0000256" key="2">
    <source>
        <dbReference type="ARBA" id="ARBA00022448"/>
    </source>
</evidence>
<dbReference type="Proteomes" id="UP001318682">
    <property type="component" value="Chromosome"/>
</dbReference>
<feature type="transmembrane region" description="Helical" evidence="7">
    <location>
        <begin position="73"/>
        <end position="98"/>
    </location>
</feature>
<dbReference type="RefSeq" id="WP_187431282.1">
    <property type="nucleotide sequence ID" value="NZ_CP143423.1"/>
</dbReference>
<evidence type="ECO:0000256" key="6">
    <source>
        <dbReference type="ARBA" id="ARBA00023136"/>
    </source>
</evidence>
<dbReference type="InterPro" id="IPR002751">
    <property type="entry name" value="CbiM/NikMN"/>
</dbReference>
<evidence type="ECO:0008006" key="10">
    <source>
        <dbReference type="Google" id="ProtNLM"/>
    </source>
</evidence>
<evidence type="ECO:0000256" key="5">
    <source>
        <dbReference type="ARBA" id="ARBA00022989"/>
    </source>
</evidence>